<feature type="domain" description="Rap1a immunity protein" evidence="2">
    <location>
        <begin position="70"/>
        <end position="153"/>
    </location>
</feature>
<accession>A0A2R4WLN4</accession>
<keyword evidence="4" id="KW-1185">Reference proteome</keyword>
<proteinExistence type="predicted"/>
<name>A0A2R4WLN4_9HYPH</name>
<evidence type="ECO:0000313" key="3">
    <source>
        <dbReference type="EMBL" id="AWB22461.1"/>
    </source>
</evidence>
<evidence type="ECO:0000256" key="1">
    <source>
        <dbReference type="SAM" id="SignalP"/>
    </source>
</evidence>
<dbReference type="RefSeq" id="WP_024830186.1">
    <property type="nucleotide sequence ID" value="NZ_CP028843.1"/>
</dbReference>
<feature type="chain" id="PRO_5015336976" description="Rap1a immunity protein domain-containing protein" evidence="1">
    <location>
        <begin position="35"/>
        <end position="155"/>
    </location>
</feature>
<gene>
    <name evidence="3" type="ORF">DA075_17360</name>
</gene>
<dbReference type="Pfam" id="PF18602">
    <property type="entry name" value="Rap1a"/>
    <property type="match status" value="1"/>
</dbReference>
<reference evidence="3 4" key="1">
    <citation type="submission" date="2018-04" db="EMBL/GenBank/DDBJ databases">
        <title>Methylobacterium sp. PR1016A genome.</title>
        <authorList>
            <person name="Park W."/>
        </authorList>
    </citation>
    <scope>NUCLEOTIDE SEQUENCE [LARGE SCALE GENOMIC DNA]</scope>
    <source>
        <strain evidence="3 4">PR1016A</strain>
    </source>
</reference>
<dbReference type="EMBL" id="CP028843">
    <property type="protein sequence ID" value="AWB22461.1"/>
    <property type="molecule type" value="Genomic_DNA"/>
</dbReference>
<dbReference type="OrthoDB" id="7992765at2"/>
<dbReference type="AlphaFoldDB" id="A0A2R4WLN4"/>
<organism evidence="3 4">
    <name type="scientific">Methylobacterium currus</name>
    <dbReference type="NCBI Taxonomy" id="2051553"/>
    <lineage>
        <taxon>Bacteria</taxon>
        <taxon>Pseudomonadati</taxon>
        <taxon>Pseudomonadota</taxon>
        <taxon>Alphaproteobacteria</taxon>
        <taxon>Hyphomicrobiales</taxon>
        <taxon>Methylobacteriaceae</taxon>
        <taxon>Methylobacterium</taxon>
    </lineage>
</organism>
<evidence type="ECO:0000313" key="4">
    <source>
        <dbReference type="Proteomes" id="UP000244755"/>
    </source>
</evidence>
<feature type="signal peptide" evidence="1">
    <location>
        <begin position="1"/>
        <end position="34"/>
    </location>
</feature>
<protein>
    <recommendedName>
        <fullName evidence="2">Rap1a immunity protein domain-containing protein</fullName>
    </recommendedName>
</protein>
<keyword evidence="1" id="KW-0732">Signal</keyword>
<dbReference type="InterPro" id="IPR041238">
    <property type="entry name" value="Rap1a"/>
</dbReference>
<dbReference type="KEGG" id="mee:DA075_17360"/>
<sequence>MMTMSVNLRGRCLAVLAAASVTVSLPATVPPANAAGCEGTSCALNAGGQGVGAPAVPPAASVDIRERRSGDLYRVCLAERGKASGWCSAYLMGVADTLAAFGDGGDKAGICAVDYTIEALTEAYMAWAHANEALLQTDMLAGASLAFRQCWPCGR</sequence>
<evidence type="ECO:0000259" key="2">
    <source>
        <dbReference type="Pfam" id="PF18602"/>
    </source>
</evidence>
<dbReference type="Proteomes" id="UP000244755">
    <property type="component" value="Chromosome 1"/>
</dbReference>